<dbReference type="InterPro" id="IPR015915">
    <property type="entry name" value="Kelch-typ_b-propeller"/>
</dbReference>
<name>A0A3L6PNS8_PANMI</name>
<dbReference type="EMBL" id="PQIB02000016">
    <property type="protein sequence ID" value="RLM61483.1"/>
    <property type="molecule type" value="Genomic_DNA"/>
</dbReference>
<comment type="caution">
    <text evidence="1">The sequence shown here is derived from an EMBL/GenBank/DDBJ whole genome shotgun (WGS) entry which is preliminary data.</text>
</comment>
<dbReference type="PANTHER" id="PTHR46175:SF4">
    <property type="entry name" value="BACTERIOOPSIN TRANSCRIPTIONAL ACTIVATOR"/>
    <property type="match status" value="1"/>
</dbReference>
<keyword evidence="2" id="KW-1185">Reference proteome</keyword>
<proteinExistence type="predicted"/>
<reference evidence="2" key="1">
    <citation type="journal article" date="2019" name="Nat. Commun.">
        <title>The genome of broomcorn millet.</title>
        <authorList>
            <person name="Zou C."/>
            <person name="Miki D."/>
            <person name="Li D."/>
            <person name="Tang Q."/>
            <person name="Xiao L."/>
            <person name="Rajput S."/>
            <person name="Deng P."/>
            <person name="Jia W."/>
            <person name="Huang R."/>
            <person name="Zhang M."/>
            <person name="Sun Y."/>
            <person name="Hu J."/>
            <person name="Fu X."/>
            <person name="Schnable P.S."/>
            <person name="Li F."/>
            <person name="Zhang H."/>
            <person name="Feng B."/>
            <person name="Zhu X."/>
            <person name="Liu R."/>
            <person name="Schnable J.C."/>
            <person name="Zhu J.-K."/>
            <person name="Zhang H."/>
        </authorList>
    </citation>
    <scope>NUCLEOTIDE SEQUENCE [LARGE SCALE GENOMIC DNA]</scope>
</reference>
<organism evidence="1 2">
    <name type="scientific">Panicum miliaceum</name>
    <name type="common">Proso millet</name>
    <name type="synonym">Broomcorn millet</name>
    <dbReference type="NCBI Taxonomy" id="4540"/>
    <lineage>
        <taxon>Eukaryota</taxon>
        <taxon>Viridiplantae</taxon>
        <taxon>Streptophyta</taxon>
        <taxon>Embryophyta</taxon>
        <taxon>Tracheophyta</taxon>
        <taxon>Spermatophyta</taxon>
        <taxon>Magnoliopsida</taxon>
        <taxon>Liliopsida</taxon>
        <taxon>Poales</taxon>
        <taxon>Poaceae</taxon>
        <taxon>PACMAD clade</taxon>
        <taxon>Panicoideae</taxon>
        <taxon>Panicodae</taxon>
        <taxon>Paniceae</taxon>
        <taxon>Panicinae</taxon>
        <taxon>Panicum</taxon>
        <taxon>Panicum sect. Panicum</taxon>
    </lineage>
</organism>
<dbReference type="PANTHER" id="PTHR46175">
    <property type="entry name" value="BACTERIOOPSIN TRANSCRIPTIONAL ACTIVATOR"/>
    <property type="match status" value="1"/>
</dbReference>
<evidence type="ECO:0000313" key="1">
    <source>
        <dbReference type="EMBL" id="RLM61483.1"/>
    </source>
</evidence>
<dbReference type="SUPFAM" id="SSF117281">
    <property type="entry name" value="Kelch motif"/>
    <property type="match status" value="1"/>
</dbReference>
<dbReference type="AlphaFoldDB" id="A0A3L6PNS8"/>
<accession>A0A3L6PNS8</accession>
<sequence>MRISWRLLEVGPLAPPPRGAHAACCVNDKFIVIHGGIGLYGSRLGDTWLLDLSNGLRSGSWHQIGYTWPLPPPRSAVLALGGKVLVYGGEDSQRRRKDDFWILDTPALLQYESGSKKMSKRMWKKLRIDGQCPNYRSFHGACVDTSGCCVYIFGGMVDGLVHPAEALGLRFDGQLYQVELVLHL</sequence>
<protein>
    <recommendedName>
        <fullName evidence="3">F-box/kelch-repeat protein</fullName>
    </recommendedName>
</protein>
<dbReference type="Gene3D" id="2.120.10.80">
    <property type="entry name" value="Kelch-type beta propeller"/>
    <property type="match status" value="1"/>
</dbReference>
<dbReference type="STRING" id="4540.A0A3L6PNS8"/>
<dbReference type="Pfam" id="PF24681">
    <property type="entry name" value="Kelch_KLHDC2_KLHL20_DRC7"/>
    <property type="match status" value="1"/>
</dbReference>
<dbReference type="Proteomes" id="UP000275267">
    <property type="component" value="Unassembled WGS sequence"/>
</dbReference>
<evidence type="ECO:0000313" key="2">
    <source>
        <dbReference type="Proteomes" id="UP000275267"/>
    </source>
</evidence>
<dbReference type="OrthoDB" id="10251809at2759"/>
<evidence type="ECO:0008006" key="3">
    <source>
        <dbReference type="Google" id="ProtNLM"/>
    </source>
</evidence>
<gene>
    <name evidence="1" type="ORF">C2845_PM14G05970</name>
</gene>